<evidence type="ECO:0000256" key="8">
    <source>
        <dbReference type="ARBA" id="ARBA00022679"/>
    </source>
</evidence>
<dbReference type="Pfam" id="PF03309">
    <property type="entry name" value="Pan_kinase"/>
    <property type="match status" value="1"/>
</dbReference>
<evidence type="ECO:0000256" key="9">
    <source>
        <dbReference type="ARBA" id="ARBA00022741"/>
    </source>
</evidence>
<dbReference type="GO" id="GO:0015937">
    <property type="term" value="P:coenzyme A biosynthetic process"/>
    <property type="evidence" value="ECO:0007669"/>
    <property type="project" value="UniProtKB-UniRule"/>
</dbReference>
<evidence type="ECO:0000256" key="14">
    <source>
        <dbReference type="ARBA" id="ARBA00038036"/>
    </source>
</evidence>
<keyword evidence="13 16" id="KW-0173">Coenzyme A biosynthesis</keyword>
<dbReference type="Proteomes" id="UP001150830">
    <property type="component" value="Unassembled WGS sequence"/>
</dbReference>
<evidence type="ECO:0000256" key="1">
    <source>
        <dbReference type="ARBA" id="ARBA00001206"/>
    </source>
</evidence>
<comment type="caution">
    <text evidence="17">The sequence shown here is derived from an EMBL/GenBank/DDBJ whole genome shotgun (WGS) entry which is preliminary data.</text>
</comment>
<comment type="subunit">
    <text evidence="5 16">Homodimer.</text>
</comment>
<dbReference type="CDD" id="cd24015">
    <property type="entry name" value="ASKHA_NBD_PanK-III"/>
    <property type="match status" value="1"/>
</dbReference>
<sequence>MSVLLLDAGNTRVKWKKTTSAPTFGRCEYAELQSLDWDSLLDGVERILVACVGNQEFLRELLQQQVAIRHNCVLHWIDQPLPDLSGFEHCYPHPERLGVDRWLAMLGARQHRPGDLLVIDAGTALTIDFLSTANHHDGGFIVPGLAMTRQALWQNTRRVIPWQDEQDDGLLAPGRDTLQCVSAGARRQQVAFVRSIMDDYPGHSPFITGGDGDWLATTLGQPYWPELVLDGLETLCAGYFSRC</sequence>
<dbReference type="InterPro" id="IPR004619">
    <property type="entry name" value="Type_III_PanK"/>
</dbReference>
<dbReference type="PANTHER" id="PTHR34265">
    <property type="entry name" value="TYPE III PANTOTHENATE KINASE"/>
    <property type="match status" value="1"/>
</dbReference>
<accession>A0A9X3IUE9</accession>
<gene>
    <name evidence="16" type="primary">coaX</name>
    <name evidence="17" type="ORF">OUO13_12965</name>
</gene>
<evidence type="ECO:0000313" key="18">
    <source>
        <dbReference type="Proteomes" id="UP001150830"/>
    </source>
</evidence>
<keyword evidence="7 16" id="KW-0963">Cytoplasm</keyword>
<dbReference type="NCBIfam" id="TIGR00671">
    <property type="entry name" value="baf"/>
    <property type="match status" value="1"/>
</dbReference>
<keyword evidence="8 16" id="KW-0808">Transferase</keyword>
<feature type="binding site" evidence="16">
    <location>
        <begin position="98"/>
        <end position="101"/>
    </location>
    <ligand>
        <name>substrate</name>
    </ligand>
</feature>
<evidence type="ECO:0000256" key="13">
    <source>
        <dbReference type="ARBA" id="ARBA00022993"/>
    </source>
</evidence>
<keyword evidence="16" id="KW-0479">Metal-binding</keyword>
<comment type="cofactor">
    <cofactor evidence="16">
        <name>NH4(+)</name>
        <dbReference type="ChEBI" id="CHEBI:28938"/>
    </cofactor>
    <cofactor evidence="16">
        <name>K(+)</name>
        <dbReference type="ChEBI" id="CHEBI:29103"/>
    </cofactor>
    <text evidence="16">A monovalent cation. Ammonium or potassium.</text>
</comment>
<comment type="function">
    <text evidence="16">Catalyzes the phosphorylation of pantothenate (Pan), the first step in CoA biosynthesis.</text>
</comment>
<keyword evidence="10 16" id="KW-0418">Kinase</keyword>
<dbReference type="SUPFAM" id="SSF53067">
    <property type="entry name" value="Actin-like ATPase domain"/>
    <property type="match status" value="2"/>
</dbReference>
<feature type="active site" description="Proton acceptor" evidence="16">
    <location>
        <position position="100"/>
    </location>
</feature>
<reference evidence="17" key="1">
    <citation type="submission" date="2022-11" db="EMBL/GenBank/DDBJ databases">
        <title>Parathalassolutuus dongxingensis gen. nov., sp. nov., a novel member of family Oceanospirillaceae isolated from a coastal shrimp pond in Guangxi, China.</title>
        <authorList>
            <person name="Chen H."/>
        </authorList>
    </citation>
    <scope>NUCLEOTIDE SEQUENCE</scope>
    <source>
        <strain evidence="17">G-43</strain>
    </source>
</reference>
<evidence type="ECO:0000256" key="11">
    <source>
        <dbReference type="ARBA" id="ARBA00022840"/>
    </source>
</evidence>
<evidence type="ECO:0000256" key="4">
    <source>
        <dbReference type="ARBA" id="ARBA00005225"/>
    </source>
</evidence>
<evidence type="ECO:0000256" key="16">
    <source>
        <dbReference type="HAMAP-Rule" id="MF_01274"/>
    </source>
</evidence>
<dbReference type="RefSeq" id="WP_283174309.1">
    <property type="nucleotide sequence ID" value="NZ_JAPNOA010000039.1"/>
</dbReference>
<dbReference type="GO" id="GO:0046872">
    <property type="term" value="F:metal ion binding"/>
    <property type="evidence" value="ECO:0007669"/>
    <property type="project" value="UniProtKB-KW"/>
</dbReference>
<evidence type="ECO:0000256" key="3">
    <source>
        <dbReference type="ARBA" id="ARBA00004496"/>
    </source>
</evidence>
<evidence type="ECO:0000256" key="5">
    <source>
        <dbReference type="ARBA" id="ARBA00011738"/>
    </source>
</evidence>
<keyword evidence="9 16" id="KW-0547">Nucleotide-binding</keyword>
<evidence type="ECO:0000256" key="10">
    <source>
        <dbReference type="ARBA" id="ARBA00022777"/>
    </source>
</evidence>
<comment type="pathway">
    <text evidence="4 16">Cofactor biosynthesis; coenzyme A biosynthesis; CoA from (R)-pantothenate: step 1/5.</text>
</comment>
<dbReference type="EMBL" id="JAPNOA010000039">
    <property type="protein sequence ID" value="MCY0966098.1"/>
    <property type="molecule type" value="Genomic_DNA"/>
</dbReference>
<feature type="binding site" evidence="16">
    <location>
        <position position="177"/>
    </location>
    <ligand>
        <name>substrate</name>
    </ligand>
</feature>
<comment type="similarity">
    <text evidence="14 16">Belongs to the type III pantothenate kinase family.</text>
</comment>
<evidence type="ECO:0000256" key="12">
    <source>
        <dbReference type="ARBA" id="ARBA00022958"/>
    </source>
</evidence>
<name>A0A9X3IUE9_9GAMM</name>
<keyword evidence="18" id="KW-1185">Reference proteome</keyword>
<dbReference type="InterPro" id="IPR043129">
    <property type="entry name" value="ATPase_NBD"/>
</dbReference>
<feature type="binding site" evidence="16">
    <location>
        <position position="91"/>
    </location>
    <ligand>
        <name>substrate</name>
    </ligand>
</feature>
<dbReference type="HAMAP" id="MF_01274">
    <property type="entry name" value="Pantothen_kinase_3"/>
    <property type="match status" value="1"/>
</dbReference>
<dbReference type="GO" id="GO:0005524">
    <property type="term" value="F:ATP binding"/>
    <property type="evidence" value="ECO:0007669"/>
    <property type="project" value="UniProtKB-UniRule"/>
</dbReference>
<evidence type="ECO:0000256" key="6">
    <source>
        <dbReference type="ARBA" id="ARBA00012102"/>
    </source>
</evidence>
<comment type="subcellular location">
    <subcellularLocation>
        <location evidence="3 16">Cytoplasm</location>
    </subcellularLocation>
</comment>
<feature type="binding site" evidence="16">
    <location>
        <position position="123"/>
    </location>
    <ligand>
        <name>ATP</name>
        <dbReference type="ChEBI" id="CHEBI:30616"/>
    </ligand>
</feature>
<evidence type="ECO:0000256" key="15">
    <source>
        <dbReference type="ARBA" id="ARBA00040883"/>
    </source>
</evidence>
<dbReference type="Gene3D" id="3.30.420.40">
    <property type="match status" value="2"/>
</dbReference>
<dbReference type="GO" id="GO:0004594">
    <property type="term" value="F:pantothenate kinase activity"/>
    <property type="evidence" value="ECO:0007669"/>
    <property type="project" value="UniProtKB-UniRule"/>
</dbReference>
<dbReference type="AlphaFoldDB" id="A0A9X3IUE9"/>
<comment type="catalytic activity">
    <reaction evidence="1 16">
        <text>(R)-pantothenate + ATP = (R)-4'-phosphopantothenate + ADP + H(+)</text>
        <dbReference type="Rhea" id="RHEA:16373"/>
        <dbReference type="ChEBI" id="CHEBI:10986"/>
        <dbReference type="ChEBI" id="CHEBI:15378"/>
        <dbReference type="ChEBI" id="CHEBI:29032"/>
        <dbReference type="ChEBI" id="CHEBI:30616"/>
        <dbReference type="ChEBI" id="CHEBI:456216"/>
        <dbReference type="EC" id="2.7.1.33"/>
    </reaction>
</comment>
<dbReference type="GO" id="GO:0005737">
    <property type="term" value="C:cytoplasm"/>
    <property type="evidence" value="ECO:0007669"/>
    <property type="project" value="UniProtKB-SubCell"/>
</dbReference>
<dbReference type="EC" id="2.7.1.33" evidence="6 16"/>
<comment type="cofactor">
    <cofactor evidence="2">
        <name>K(+)</name>
        <dbReference type="ChEBI" id="CHEBI:29103"/>
    </cofactor>
</comment>
<keyword evidence="11 16" id="KW-0067">ATP-binding</keyword>
<evidence type="ECO:0000256" key="2">
    <source>
        <dbReference type="ARBA" id="ARBA00001958"/>
    </source>
</evidence>
<dbReference type="PANTHER" id="PTHR34265:SF1">
    <property type="entry name" value="TYPE III PANTOTHENATE KINASE"/>
    <property type="match status" value="1"/>
</dbReference>
<keyword evidence="12 16" id="KW-0630">Potassium</keyword>
<proteinExistence type="inferred from homology"/>
<evidence type="ECO:0000256" key="7">
    <source>
        <dbReference type="ARBA" id="ARBA00022490"/>
    </source>
</evidence>
<feature type="binding site" evidence="16">
    <location>
        <begin position="7"/>
        <end position="14"/>
    </location>
    <ligand>
        <name>ATP</name>
        <dbReference type="ChEBI" id="CHEBI:30616"/>
    </ligand>
</feature>
<feature type="binding site" evidence="16">
    <location>
        <position position="120"/>
    </location>
    <ligand>
        <name>K(+)</name>
        <dbReference type="ChEBI" id="CHEBI:29103"/>
    </ligand>
</feature>
<protein>
    <recommendedName>
        <fullName evidence="15 16">Type III pantothenate kinase</fullName>
        <ecNumber evidence="6 16">2.7.1.33</ecNumber>
    </recommendedName>
    <alternativeName>
        <fullName evidence="16">PanK-III</fullName>
    </alternativeName>
    <alternativeName>
        <fullName evidence="16">Pantothenic acid kinase</fullName>
    </alternativeName>
</protein>
<evidence type="ECO:0000313" key="17">
    <source>
        <dbReference type="EMBL" id="MCY0966098.1"/>
    </source>
</evidence>
<organism evidence="17 18">
    <name type="scientific">Parathalassolituus penaei</name>
    <dbReference type="NCBI Taxonomy" id="2997323"/>
    <lineage>
        <taxon>Bacteria</taxon>
        <taxon>Pseudomonadati</taxon>
        <taxon>Pseudomonadota</taxon>
        <taxon>Gammaproteobacteria</taxon>
        <taxon>Oceanospirillales</taxon>
        <taxon>Oceanospirillaceae</taxon>
        <taxon>Parathalassolituus</taxon>
    </lineage>
</organism>